<accession>A0ABT2U4X2</accession>
<organism evidence="1 2">
    <name type="scientific">Agathobaculum ammoniilyticum</name>
    <dbReference type="NCBI Taxonomy" id="2981778"/>
    <lineage>
        <taxon>Bacteria</taxon>
        <taxon>Bacillati</taxon>
        <taxon>Bacillota</taxon>
        <taxon>Clostridia</taxon>
        <taxon>Eubacteriales</taxon>
        <taxon>Butyricicoccaceae</taxon>
        <taxon>Agathobaculum</taxon>
    </lineage>
</organism>
<protein>
    <recommendedName>
        <fullName evidence="3">DNA-binding protein</fullName>
    </recommendedName>
</protein>
<evidence type="ECO:0008006" key="3">
    <source>
        <dbReference type="Google" id="ProtNLM"/>
    </source>
</evidence>
<dbReference type="EMBL" id="JAOQJE010000005">
    <property type="protein sequence ID" value="MCU6788859.1"/>
    <property type="molecule type" value="Genomic_DNA"/>
</dbReference>
<evidence type="ECO:0000313" key="1">
    <source>
        <dbReference type="EMBL" id="MCU6788859.1"/>
    </source>
</evidence>
<reference evidence="1 2" key="1">
    <citation type="journal article" date="2021" name="ISME Commun">
        <title>Automated analysis of genomic sequences facilitates high-throughput and comprehensive description of bacteria.</title>
        <authorList>
            <person name="Hitch T.C.A."/>
        </authorList>
    </citation>
    <scope>NUCLEOTIDE SEQUENCE [LARGE SCALE GENOMIC DNA]</scope>
    <source>
        <strain evidence="1 2">Sanger_34</strain>
    </source>
</reference>
<evidence type="ECO:0000313" key="2">
    <source>
        <dbReference type="Proteomes" id="UP001652397"/>
    </source>
</evidence>
<proteinExistence type="predicted"/>
<dbReference type="Proteomes" id="UP001652397">
    <property type="component" value="Unassembled WGS sequence"/>
</dbReference>
<name>A0ABT2U4X2_9FIRM</name>
<gene>
    <name evidence="1" type="ORF">OCV66_07105</name>
</gene>
<sequence length="74" mass="8545">MKEVIHLKSRLIQETVPYTGAMEMLECSRCKICELCKSGELVSIIHAGKRRIYIDSIEAYSVRIREKAMKEVKT</sequence>
<comment type="caution">
    <text evidence="1">The sequence shown here is derived from an EMBL/GenBank/DDBJ whole genome shotgun (WGS) entry which is preliminary data.</text>
</comment>
<keyword evidence="2" id="KW-1185">Reference proteome</keyword>